<proteinExistence type="predicted"/>
<accession>A0A640SG67</accession>
<dbReference type="Gene3D" id="1.20.1250.20">
    <property type="entry name" value="MFS general substrate transporter like domains"/>
    <property type="match status" value="1"/>
</dbReference>
<dbReference type="AlphaFoldDB" id="A0A640SG67"/>
<evidence type="ECO:0000256" key="6">
    <source>
        <dbReference type="ARBA" id="ARBA00023136"/>
    </source>
</evidence>
<feature type="compositionally biased region" description="Low complexity" evidence="7">
    <location>
        <begin position="1"/>
        <end position="31"/>
    </location>
</feature>
<evidence type="ECO:0000256" key="4">
    <source>
        <dbReference type="ARBA" id="ARBA00022692"/>
    </source>
</evidence>
<feature type="transmembrane region" description="Helical" evidence="8">
    <location>
        <begin position="124"/>
        <end position="145"/>
    </location>
</feature>
<feature type="transmembrane region" description="Helical" evidence="8">
    <location>
        <begin position="267"/>
        <end position="289"/>
    </location>
</feature>
<dbReference type="PROSITE" id="PS50850">
    <property type="entry name" value="MFS"/>
    <property type="match status" value="1"/>
</dbReference>
<feature type="transmembrane region" description="Helical" evidence="8">
    <location>
        <begin position="419"/>
        <end position="437"/>
    </location>
</feature>
<feature type="transmembrane region" description="Helical" evidence="8">
    <location>
        <begin position="92"/>
        <end position="112"/>
    </location>
</feature>
<keyword evidence="6 8" id="KW-0472">Membrane</keyword>
<comment type="subcellular location">
    <subcellularLocation>
        <location evidence="1">Cell inner membrane</location>
        <topology evidence="1">Multi-pass membrane protein</topology>
    </subcellularLocation>
</comment>
<dbReference type="GO" id="GO:0005886">
    <property type="term" value="C:plasma membrane"/>
    <property type="evidence" value="ECO:0007669"/>
    <property type="project" value="UniProtKB-SubCell"/>
</dbReference>
<evidence type="ECO:0000256" key="3">
    <source>
        <dbReference type="ARBA" id="ARBA00022475"/>
    </source>
</evidence>
<dbReference type="Pfam" id="PF05977">
    <property type="entry name" value="MFS_3"/>
    <property type="match status" value="1"/>
</dbReference>
<dbReference type="InterPro" id="IPR036259">
    <property type="entry name" value="MFS_trans_sf"/>
</dbReference>
<organism evidence="10 11">
    <name type="scientific">Streptomyces caniferus</name>
    <dbReference type="NCBI Taxonomy" id="285557"/>
    <lineage>
        <taxon>Bacteria</taxon>
        <taxon>Bacillati</taxon>
        <taxon>Actinomycetota</taxon>
        <taxon>Actinomycetes</taxon>
        <taxon>Kitasatosporales</taxon>
        <taxon>Streptomycetaceae</taxon>
        <taxon>Streptomyces</taxon>
    </lineage>
</organism>
<feature type="transmembrane region" description="Helical" evidence="8">
    <location>
        <begin position="192"/>
        <end position="211"/>
    </location>
</feature>
<feature type="compositionally biased region" description="Basic and acidic residues" evidence="7">
    <location>
        <begin position="473"/>
        <end position="489"/>
    </location>
</feature>
<comment type="caution">
    <text evidence="10">The sequence shown here is derived from an EMBL/GenBank/DDBJ whole genome shotgun (WGS) entry which is preliminary data.</text>
</comment>
<reference evidence="10 11" key="1">
    <citation type="submission" date="2019-12" db="EMBL/GenBank/DDBJ databases">
        <title>Whole genome shotgun sequence of Streptomyces caniferus NBRC 15389.</title>
        <authorList>
            <person name="Ichikawa N."/>
            <person name="Kimura A."/>
            <person name="Kitahashi Y."/>
            <person name="Komaki H."/>
            <person name="Tamura T."/>
        </authorList>
    </citation>
    <scope>NUCLEOTIDE SEQUENCE [LARGE SCALE GENOMIC DNA]</scope>
    <source>
        <strain evidence="10 11">NBRC 15389</strain>
    </source>
</reference>
<feature type="transmembrane region" description="Helical" evidence="8">
    <location>
        <begin position="295"/>
        <end position="317"/>
    </location>
</feature>
<evidence type="ECO:0000256" key="7">
    <source>
        <dbReference type="SAM" id="MobiDB-lite"/>
    </source>
</evidence>
<dbReference type="InterPro" id="IPR020846">
    <property type="entry name" value="MFS_dom"/>
</dbReference>
<dbReference type="PANTHER" id="PTHR23513">
    <property type="entry name" value="INTEGRAL MEMBRANE EFFLUX PROTEIN-RELATED"/>
    <property type="match status" value="1"/>
</dbReference>
<evidence type="ECO:0000256" key="1">
    <source>
        <dbReference type="ARBA" id="ARBA00004429"/>
    </source>
</evidence>
<keyword evidence="3" id="KW-1003">Cell membrane</keyword>
<evidence type="ECO:0000256" key="8">
    <source>
        <dbReference type="SAM" id="Phobius"/>
    </source>
</evidence>
<evidence type="ECO:0000313" key="10">
    <source>
        <dbReference type="EMBL" id="GFE09542.1"/>
    </source>
</evidence>
<dbReference type="SUPFAM" id="SSF103473">
    <property type="entry name" value="MFS general substrate transporter"/>
    <property type="match status" value="1"/>
</dbReference>
<name>A0A640SG67_9ACTN</name>
<evidence type="ECO:0000313" key="11">
    <source>
        <dbReference type="Proteomes" id="UP000435837"/>
    </source>
</evidence>
<sequence length="489" mass="51146">MTSDSAPLSTPAPASSAPPASPASPASTGSSPAPPRRPARRRLSALLPDPAPWRSSRDFRLMWCAGVITVFGSSLSFVALPLQLKMLTGSTLAVGALGAVELVPMIVFGLYGGALADSFDRRRLVLWTEAALGLVAVLLLLNCLLPHPMVWPLYAAAAATSALTGLQRPALDAIVPRIVPHDQLAAAAALNALRWQIGAIAGPALAGGLLAFAGLRWAYAVDAATFAVSLLLARKLAPQPASHDAEKPSLRAIAEGARYAWSRKELLGTYAIDALAMLFAFPLAIFPFLADDLDAPWALGLMYAALPAGSFLVSLTSGWTSRIHRQGRAIVLAAAGWGLAVAAAGLLHHVWLVLLLLTLAGACDMISGIFRSAMWNQTIPDELRGRLAGIELLSYSAGPQLGQVRIGGMAALTSVRASVAWGGLLCFAGVGLLALGLPKLMAYDARTDVHARRMREHRTAAGTHGASGPPGGDETHRGDEDHRDNRAGN</sequence>
<gene>
    <name evidence="10" type="ORF">Scani_58100</name>
</gene>
<protein>
    <submittedName>
        <fullName evidence="10">MFS transporter</fullName>
    </submittedName>
</protein>
<feature type="transmembrane region" description="Helical" evidence="8">
    <location>
        <begin position="61"/>
        <end position="80"/>
    </location>
</feature>
<dbReference type="PANTHER" id="PTHR23513:SF9">
    <property type="entry name" value="ENTEROBACTIN EXPORTER ENTS"/>
    <property type="match status" value="1"/>
</dbReference>
<keyword evidence="2" id="KW-0813">Transport</keyword>
<dbReference type="InterPro" id="IPR010290">
    <property type="entry name" value="TM_effector"/>
</dbReference>
<keyword evidence="4 8" id="KW-0812">Transmembrane</keyword>
<feature type="domain" description="Major facilitator superfamily (MFS) profile" evidence="9">
    <location>
        <begin position="58"/>
        <end position="446"/>
    </location>
</feature>
<feature type="region of interest" description="Disordered" evidence="7">
    <location>
        <begin position="457"/>
        <end position="489"/>
    </location>
</feature>
<keyword evidence="5 8" id="KW-1133">Transmembrane helix</keyword>
<dbReference type="EMBL" id="BLIN01000005">
    <property type="protein sequence ID" value="GFE09542.1"/>
    <property type="molecule type" value="Genomic_DNA"/>
</dbReference>
<feature type="region of interest" description="Disordered" evidence="7">
    <location>
        <begin position="1"/>
        <end position="39"/>
    </location>
</feature>
<evidence type="ECO:0000259" key="9">
    <source>
        <dbReference type="PROSITE" id="PS50850"/>
    </source>
</evidence>
<dbReference type="Proteomes" id="UP000435837">
    <property type="component" value="Unassembled WGS sequence"/>
</dbReference>
<dbReference type="GO" id="GO:0022857">
    <property type="term" value="F:transmembrane transporter activity"/>
    <property type="evidence" value="ECO:0007669"/>
    <property type="project" value="InterPro"/>
</dbReference>
<feature type="transmembrane region" description="Helical" evidence="8">
    <location>
        <begin position="329"/>
        <end position="351"/>
    </location>
</feature>
<evidence type="ECO:0000256" key="2">
    <source>
        <dbReference type="ARBA" id="ARBA00022448"/>
    </source>
</evidence>
<evidence type="ECO:0000256" key="5">
    <source>
        <dbReference type="ARBA" id="ARBA00022989"/>
    </source>
</evidence>
<dbReference type="CDD" id="cd06173">
    <property type="entry name" value="MFS_MefA_like"/>
    <property type="match status" value="1"/>
</dbReference>